<dbReference type="InterPro" id="IPR046335">
    <property type="entry name" value="LacI/GalR-like_sensor"/>
</dbReference>
<dbReference type="SMART" id="SM00345">
    <property type="entry name" value="HTH_GNTR"/>
    <property type="match status" value="1"/>
</dbReference>
<dbReference type="CDD" id="cd06267">
    <property type="entry name" value="PBP1_LacI_sugar_binding-like"/>
    <property type="match status" value="1"/>
</dbReference>
<dbReference type="SUPFAM" id="SSF53822">
    <property type="entry name" value="Periplasmic binding protein-like I"/>
    <property type="match status" value="1"/>
</dbReference>
<evidence type="ECO:0000256" key="3">
    <source>
        <dbReference type="ARBA" id="ARBA00023163"/>
    </source>
</evidence>
<keyword evidence="2" id="KW-0238">DNA-binding</keyword>
<dbReference type="EMBL" id="JAPDIA010000009">
    <property type="protein sequence ID" value="MDG0814594.1"/>
    <property type="molecule type" value="Genomic_DNA"/>
</dbReference>
<dbReference type="CDD" id="cd07377">
    <property type="entry name" value="WHTH_GntR"/>
    <property type="match status" value="1"/>
</dbReference>
<dbReference type="FunFam" id="1.10.10.10:FF:000079">
    <property type="entry name" value="GntR family transcriptional regulator"/>
    <property type="match status" value="1"/>
</dbReference>
<reference evidence="5" key="1">
    <citation type="submission" date="2022-10" db="EMBL/GenBank/DDBJ databases">
        <title>Comparative genomic analysis of Cohnella hashimotonis sp. nov., isolated from the International Space Station.</title>
        <authorList>
            <person name="Simpson A."/>
            <person name="Venkateswaran K."/>
        </authorList>
    </citation>
    <scope>NUCLEOTIDE SEQUENCE</scope>
    <source>
        <strain evidence="5">DSM 28161</strain>
    </source>
</reference>
<dbReference type="GO" id="GO:0000976">
    <property type="term" value="F:transcription cis-regulatory region binding"/>
    <property type="evidence" value="ECO:0007669"/>
    <property type="project" value="TreeGrafter"/>
</dbReference>
<evidence type="ECO:0000256" key="2">
    <source>
        <dbReference type="ARBA" id="ARBA00023125"/>
    </source>
</evidence>
<dbReference type="InterPro" id="IPR036388">
    <property type="entry name" value="WH-like_DNA-bd_sf"/>
</dbReference>
<keyword evidence="1" id="KW-0805">Transcription regulation</keyword>
<dbReference type="SUPFAM" id="SSF46785">
    <property type="entry name" value="Winged helix' DNA-binding domain"/>
    <property type="match status" value="1"/>
</dbReference>
<dbReference type="Proteomes" id="UP001153404">
    <property type="component" value="Unassembled WGS sequence"/>
</dbReference>
<keyword evidence="3" id="KW-0804">Transcription</keyword>
<organism evidence="5 6">
    <name type="scientific">Cohnella rhizosphaerae</name>
    <dbReference type="NCBI Taxonomy" id="1457232"/>
    <lineage>
        <taxon>Bacteria</taxon>
        <taxon>Bacillati</taxon>
        <taxon>Bacillota</taxon>
        <taxon>Bacilli</taxon>
        <taxon>Bacillales</taxon>
        <taxon>Paenibacillaceae</taxon>
        <taxon>Cohnella</taxon>
    </lineage>
</organism>
<dbReference type="InterPro" id="IPR028082">
    <property type="entry name" value="Peripla_BP_I"/>
</dbReference>
<dbReference type="PRINTS" id="PR00035">
    <property type="entry name" value="HTHGNTR"/>
</dbReference>
<feature type="domain" description="HTH gntR-type" evidence="4">
    <location>
        <begin position="12"/>
        <end position="80"/>
    </location>
</feature>
<proteinExistence type="predicted"/>
<evidence type="ECO:0000256" key="1">
    <source>
        <dbReference type="ARBA" id="ARBA00023015"/>
    </source>
</evidence>
<dbReference type="RefSeq" id="WP_277539563.1">
    <property type="nucleotide sequence ID" value="NZ_JAPDIA010000009.1"/>
</dbReference>
<evidence type="ECO:0000313" key="6">
    <source>
        <dbReference type="Proteomes" id="UP001153404"/>
    </source>
</evidence>
<dbReference type="PROSITE" id="PS50949">
    <property type="entry name" value="HTH_GNTR"/>
    <property type="match status" value="1"/>
</dbReference>
<gene>
    <name evidence="5" type="ORF">OMP40_38905</name>
</gene>
<sequence>MNDRMTSSKKRTPLYSQIRDYILANIQQLHWQANDQLPTEQELAEKFNVSRFTVKKAMAELVQEGLIYRIQGKGSFISQMVGDEHRPVVAPAADAGISTMKLIVLLTPHIQSSLSASILTGAESYLADHGYQLIVRSTRNEQELERRLLVDSVRTGVRGVLIFPVDGETYNEEILRLTLNKFPVVVIDRYLRGVDTNCVCSDNIGGAFDATSHLIGLGHHNIAFVVVHDRTTTSLEERIAGYERALSASRYPFGPRLAYFESENGEDAPPSGEPQADQLERMTVRIQAFLEQNPAVTAVFAATTYSGLATLQAATNLGIKVPEQLSVVFCDDFEHSALSRIPPTCVVQQESQLGIDAAKLLLSIIDNPLQERKKLTLPTRLVLRQSTAPPSNR</sequence>
<dbReference type="GO" id="GO:0003700">
    <property type="term" value="F:DNA-binding transcription factor activity"/>
    <property type="evidence" value="ECO:0007669"/>
    <property type="project" value="InterPro"/>
</dbReference>
<evidence type="ECO:0000259" key="4">
    <source>
        <dbReference type="PROSITE" id="PS50949"/>
    </source>
</evidence>
<evidence type="ECO:0000313" key="5">
    <source>
        <dbReference type="EMBL" id="MDG0814594.1"/>
    </source>
</evidence>
<dbReference type="PANTHER" id="PTHR30146">
    <property type="entry name" value="LACI-RELATED TRANSCRIPTIONAL REPRESSOR"/>
    <property type="match status" value="1"/>
</dbReference>
<accession>A0A9X4L0B3</accession>
<protein>
    <submittedName>
        <fullName evidence="5">GntR family transcriptional regulator</fullName>
    </submittedName>
</protein>
<dbReference type="AlphaFoldDB" id="A0A9X4L0B3"/>
<dbReference type="InterPro" id="IPR036390">
    <property type="entry name" value="WH_DNA-bd_sf"/>
</dbReference>
<name>A0A9X4L0B3_9BACL</name>
<dbReference type="Pfam" id="PF00392">
    <property type="entry name" value="GntR"/>
    <property type="match status" value="1"/>
</dbReference>
<dbReference type="Gene3D" id="3.40.50.2300">
    <property type="match status" value="2"/>
</dbReference>
<keyword evidence="6" id="KW-1185">Reference proteome</keyword>
<dbReference type="Pfam" id="PF13377">
    <property type="entry name" value="Peripla_BP_3"/>
    <property type="match status" value="1"/>
</dbReference>
<dbReference type="PANTHER" id="PTHR30146:SF109">
    <property type="entry name" value="HTH-TYPE TRANSCRIPTIONAL REGULATOR GALS"/>
    <property type="match status" value="1"/>
</dbReference>
<comment type="caution">
    <text evidence="5">The sequence shown here is derived from an EMBL/GenBank/DDBJ whole genome shotgun (WGS) entry which is preliminary data.</text>
</comment>
<dbReference type="InterPro" id="IPR000524">
    <property type="entry name" value="Tscrpt_reg_HTH_GntR"/>
</dbReference>
<dbReference type="Gene3D" id="1.10.10.10">
    <property type="entry name" value="Winged helix-like DNA-binding domain superfamily/Winged helix DNA-binding domain"/>
    <property type="match status" value="1"/>
</dbReference>